<dbReference type="PANTHER" id="PTHR10316:SF41">
    <property type="entry name" value="MAGI FAMILY MEMBER, X-LINKED A-RELATED"/>
    <property type="match status" value="1"/>
</dbReference>
<feature type="domain" description="PDZ" evidence="1">
    <location>
        <begin position="11"/>
        <end position="92"/>
    </location>
</feature>
<dbReference type="Proteomes" id="UP000472267">
    <property type="component" value="Chromosome 20"/>
</dbReference>
<dbReference type="InterPro" id="IPR001478">
    <property type="entry name" value="PDZ"/>
</dbReference>
<dbReference type="InterPro" id="IPR036034">
    <property type="entry name" value="PDZ_sf"/>
</dbReference>
<dbReference type="GO" id="GO:0005737">
    <property type="term" value="C:cytoplasm"/>
    <property type="evidence" value="ECO:0007669"/>
    <property type="project" value="TreeGrafter"/>
</dbReference>
<dbReference type="PANTHER" id="PTHR10316">
    <property type="entry name" value="MEMBRANE ASSOCIATED GUANYLATE KINASE-RELATED"/>
    <property type="match status" value="1"/>
</dbReference>
<reference evidence="2" key="2">
    <citation type="submission" date="2025-08" db="UniProtKB">
        <authorList>
            <consortium name="Ensembl"/>
        </authorList>
    </citation>
    <scope>IDENTIFICATION</scope>
</reference>
<keyword evidence="3" id="KW-1185">Reference proteome</keyword>
<organism evidence="2 3">
    <name type="scientific">Salarias fasciatus</name>
    <name type="common">Jewelled blenny</name>
    <name type="synonym">Blennius fasciatus</name>
    <dbReference type="NCBI Taxonomy" id="181472"/>
    <lineage>
        <taxon>Eukaryota</taxon>
        <taxon>Metazoa</taxon>
        <taxon>Chordata</taxon>
        <taxon>Craniata</taxon>
        <taxon>Vertebrata</taxon>
        <taxon>Euteleostomi</taxon>
        <taxon>Actinopterygii</taxon>
        <taxon>Neopterygii</taxon>
        <taxon>Teleostei</taxon>
        <taxon>Neoteleostei</taxon>
        <taxon>Acanthomorphata</taxon>
        <taxon>Ovalentaria</taxon>
        <taxon>Blenniimorphae</taxon>
        <taxon>Blenniiformes</taxon>
        <taxon>Blennioidei</taxon>
        <taxon>Blenniidae</taxon>
        <taxon>Salariinae</taxon>
        <taxon>Salarias</taxon>
    </lineage>
</organism>
<proteinExistence type="predicted"/>
<dbReference type="Ensembl" id="ENSSFAT00005035336.1">
    <property type="protein sequence ID" value="ENSSFAP00005034043.1"/>
    <property type="gene ID" value="ENSSFAG00005017312.1"/>
</dbReference>
<dbReference type="GO" id="GO:0007165">
    <property type="term" value="P:signal transduction"/>
    <property type="evidence" value="ECO:0007669"/>
    <property type="project" value="TreeGrafter"/>
</dbReference>
<dbReference type="InParanoid" id="A0A672HXR7"/>
<reference evidence="2" key="3">
    <citation type="submission" date="2025-09" db="UniProtKB">
        <authorList>
            <consortium name="Ensembl"/>
        </authorList>
    </citation>
    <scope>IDENTIFICATION</scope>
</reference>
<protein>
    <recommendedName>
        <fullName evidence="1">PDZ domain-containing protein</fullName>
    </recommendedName>
</protein>
<reference evidence="2" key="1">
    <citation type="submission" date="2019-06" db="EMBL/GenBank/DDBJ databases">
        <authorList>
            <consortium name="Wellcome Sanger Institute Data Sharing"/>
        </authorList>
    </citation>
    <scope>NUCLEOTIDE SEQUENCE [LARGE SCALE GENOMIC DNA]</scope>
</reference>
<dbReference type="GO" id="GO:0005911">
    <property type="term" value="C:cell-cell junction"/>
    <property type="evidence" value="ECO:0007669"/>
    <property type="project" value="TreeGrafter"/>
</dbReference>
<dbReference type="PROSITE" id="PS50106">
    <property type="entry name" value="PDZ"/>
    <property type="match status" value="1"/>
</dbReference>
<dbReference type="FunFam" id="2.30.42.10:FF:000249">
    <property type="entry name" value="membrane-associated guanylate kinase, WW and PDZ domain-containing protein 1-like isoform X2"/>
    <property type="match status" value="1"/>
</dbReference>
<dbReference type="Pfam" id="PF00595">
    <property type="entry name" value="PDZ"/>
    <property type="match status" value="1"/>
</dbReference>
<evidence type="ECO:0000259" key="1">
    <source>
        <dbReference type="PROSITE" id="PS50106"/>
    </source>
</evidence>
<evidence type="ECO:0000313" key="2">
    <source>
        <dbReference type="Ensembl" id="ENSSFAP00005034043.1"/>
    </source>
</evidence>
<name>A0A672HXR7_SALFA</name>
<dbReference type="SMART" id="SM00228">
    <property type="entry name" value="PDZ"/>
    <property type="match status" value="1"/>
</dbReference>
<dbReference type="Gene3D" id="2.30.42.10">
    <property type="match status" value="1"/>
</dbReference>
<evidence type="ECO:0000313" key="3">
    <source>
        <dbReference type="Proteomes" id="UP000472267"/>
    </source>
</evidence>
<accession>A0A672HXR7</accession>
<dbReference type="SUPFAM" id="SSF50156">
    <property type="entry name" value="PDZ domain-like"/>
    <property type="match status" value="1"/>
</dbReference>
<dbReference type="AlphaFoldDB" id="A0A672HXR7"/>
<sequence>MKGSRGKSKVDVDLERGPTGFGFSLRGGSEYNMGLYVLGLMEGGPLTVDSVQVSDQLVEINGDSTAGMTHSQAVEQIRRGGHRIHLVLKKGNGYVPDYGESHPAVEQPSVSNTGVCETDAEQQGRKGGLCFALMFQFIVRLNPVVSG</sequence>